<dbReference type="InterPro" id="IPR050793">
    <property type="entry name" value="CMP-NeuNAc_synthase"/>
</dbReference>
<dbReference type="PANTHER" id="PTHR21485">
    <property type="entry name" value="HAD SUPERFAMILY MEMBERS CMAS AND KDSC"/>
    <property type="match status" value="1"/>
</dbReference>
<sequence>MCSNPNSPINTTAIILARAGSKRIPSKNITPFLGKPLLAHVIERASNLGLFDQIIVSTDDPKIAQIAQDHGALTPFLRPTHLADDNTPTLEVLAHAIQALNLPLESLVCGLYGTSVLLQKEALERAFLALKQNPNKKYAFACSAYSASPYRAFSLEHNTPTPLFAHNIPKRSQDLPALYHDAGLFYLGLARHFANQQPLLAPHSIPIILPALHTQDIDTLEDLELAKLKYQLLNHD</sequence>
<keyword evidence="2" id="KW-0548">Nucleotidyltransferase</keyword>
<dbReference type="CDD" id="cd02513">
    <property type="entry name" value="CMP-NeuAc_Synthase"/>
    <property type="match status" value="1"/>
</dbReference>
<dbReference type="NCBIfam" id="TIGR03584">
    <property type="entry name" value="PseF"/>
    <property type="match status" value="1"/>
</dbReference>
<dbReference type="Proteomes" id="UP000008387">
    <property type="component" value="Chromosome"/>
</dbReference>
<gene>
    <name evidence="2" type="ordered locus">HBZC1_10930</name>
</gene>
<accession>F8KTC8</accession>
<proteinExistence type="predicted"/>
<name>F8KTC8_HELBC</name>
<dbReference type="RefSeq" id="WP_013890511.1">
    <property type="nucleotide sequence ID" value="NC_015674.1"/>
</dbReference>
<protein>
    <recommendedName>
        <fullName evidence="1">Pseudaminic acid cytidylyltransferase</fullName>
        <ecNumber evidence="1">2.7.7.81</ecNumber>
    </recommendedName>
</protein>
<dbReference type="InterPro" id="IPR020039">
    <property type="entry name" value="PseF"/>
</dbReference>
<reference evidence="2 3" key="1">
    <citation type="journal article" date="2011" name="J. Bacteriol.">
        <title>Genome sequence of Helicobacter bizzozeronii strain CIII-1, an isolate from human gastric mucosa.</title>
        <authorList>
            <person name="Schott T."/>
            <person name="Rossi M."/>
            <person name="Hanninen M.L."/>
        </authorList>
    </citation>
    <scope>NUCLEOTIDE SEQUENCE [LARGE SCALE GENOMIC DNA]</scope>
    <source>
        <strain evidence="2 3">CIII-1</strain>
    </source>
</reference>
<dbReference type="Pfam" id="PF02348">
    <property type="entry name" value="CTP_transf_3"/>
    <property type="match status" value="1"/>
</dbReference>
<organism evidence="2 3">
    <name type="scientific">Helicobacter bizzozeronii (strain CIII-1)</name>
    <dbReference type="NCBI Taxonomy" id="1002804"/>
    <lineage>
        <taxon>Bacteria</taxon>
        <taxon>Pseudomonadati</taxon>
        <taxon>Campylobacterota</taxon>
        <taxon>Epsilonproteobacteria</taxon>
        <taxon>Campylobacterales</taxon>
        <taxon>Helicobacteraceae</taxon>
        <taxon>Helicobacter</taxon>
    </lineage>
</organism>
<evidence type="ECO:0000313" key="3">
    <source>
        <dbReference type="Proteomes" id="UP000008387"/>
    </source>
</evidence>
<evidence type="ECO:0000313" key="2">
    <source>
        <dbReference type="EMBL" id="CCB80079.1"/>
    </source>
</evidence>
<dbReference type="InterPro" id="IPR029044">
    <property type="entry name" value="Nucleotide-diphossugar_trans"/>
</dbReference>
<keyword evidence="3" id="KW-1185">Reference proteome</keyword>
<dbReference type="AlphaFoldDB" id="F8KTC8"/>
<dbReference type="InterPro" id="IPR003329">
    <property type="entry name" value="Cytidylyl_trans"/>
</dbReference>
<keyword evidence="2" id="KW-0808">Transferase</keyword>
<dbReference type="KEGG" id="hbi:HBZC1_10930"/>
<dbReference type="SUPFAM" id="SSF53448">
    <property type="entry name" value="Nucleotide-diphospho-sugar transferases"/>
    <property type="match status" value="1"/>
</dbReference>
<dbReference type="HOGENOM" id="CLU_042930_1_0_7"/>
<evidence type="ECO:0000256" key="1">
    <source>
        <dbReference type="NCBIfam" id="TIGR03584"/>
    </source>
</evidence>
<dbReference type="eggNOG" id="COG1083">
    <property type="taxonomic scope" value="Bacteria"/>
</dbReference>
<dbReference type="PANTHER" id="PTHR21485:SF6">
    <property type="entry name" value="N-ACYLNEURAMINATE CYTIDYLYLTRANSFERASE-RELATED"/>
    <property type="match status" value="1"/>
</dbReference>
<dbReference type="EC" id="2.7.7.81" evidence="1"/>
<dbReference type="Gene3D" id="3.90.550.10">
    <property type="entry name" value="Spore Coat Polysaccharide Biosynthesis Protein SpsA, Chain A"/>
    <property type="match status" value="1"/>
</dbReference>
<dbReference type="EMBL" id="FR871757">
    <property type="protein sequence ID" value="CCB80079.1"/>
    <property type="molecule type" value="Genomic_DNA"/>
</dbReference>
<dbReference type="STRING" id="1002804.HBZC1_10930"/>
<dbReference type="GO" id="GO:0008781">
    <property type="term" value="F:N-acylneuraminate cytidylyltransferase activity"/>
    <property type="evidence" value="ECO:0007669"/>
    <property type="project" value="TreeGrafter"/>
</dbReference>